<evidence type="ECO:0000256" key="10">
    <source>
        <dbReference type="ARBA" id="ARBA00023125"/>
    </source>
</evidence>
<dbReference type="RefSeq" id="WP_048424840.1">
    <property type="nucleotide sequence ID" value="NZ_JYNU01000057.1"/>
</dbReference>
<dbReference type="InterPro" id="IPR006141">
    <property type="entry name" value="Intein_N"/>
</dbReference>
<dbReference type="SUPFAM" id="SSF56719">
    <property type="entry name" value="Type II DNA topoisomerase"/>
    <property type="match status" value="2"/>
</dbReference>
<dbReference type="Pfam" id="PF03989">
    <property type="entry name" value="DNA_gyraseA_C"/>
    <property type="match status" value="6"/>
</dbReference>
<dbReference type="NCBIfam" id="TIGR01063">
    <property type="entry name" value="gyrA"/>
    <property type="match status" value="1"/>
</dbReference>
<feature type="region of interest" description="Disordered" evidence="15">
    <location>
        <begin position="1006"/>
        <end position="1028"/>
    </location>
</feature>
<evidence type="ECO:0000256" key="2">
    <source>
        <dbReference type="ARBA" id="ARBA00001978"/>
    </source>
</evidence>
<comment type="function">
    <text evidence="2">A type II topoisomerase that negatively supercoils closed circular double-stranded (ds) DNA in an ATP-dependent manner to modulate DNA topology and maintain chromosomes in an underwound state. Negative supercoiling favors strand separation, and DNA replication, transcription, recombination and repair, all of which involve strand separation. Also able to catalyze the interconversion of other topological isomers of dsDNA rings, including catenanes and knotted rings. Type II topoisomerases break and join 2 DNA strands simultaneously in an ATP-dependent manner.</text>
</comment>
<dbReference type="GO" id="GO:0005524">
    <property type="term" value="F:ATP binding"/>
    <property type="evidence" value="ECO:0007669"/>
    <property type="project" value="UniProtKB-KW"/>
</dbReference>
<dbReference type="GO" id="GO:0006265">
    <property type="term" value="P:DNA topological change"/>
    <property type="evidence" value="ECO:0007669"/>
    <property type="project" value="UniProtKB-UniRule"/>
</dbReference>
<dbReference type="NCBIfam" id="NF004043">
    <property type="entry name" value="PRK05560.1"/>
    <property type="match status" value="1"/>
</dbReference>
<keyword evidence="8" id="KW-0067">ATP-binding</keyword>
<dbReference type="Gene3D" id="3.30.1360.40">
    <property type="match status" value="1"/>
</dbReference>
<dbReference type="NCBIfam" id="TIGR01445">
    <property type="entry name" value="intein_Nterm"/>
    <property type="match status" value="1"/>
</dbReference>
<dbReference type="InterPro" id="IPR002205">
    <property type="entry name" value="Topo_IIA_dom_A"/>
</dbReference>
<evidence type="ECO:0000256" key="1">
    <source>
        <dbReference type="ARBA" id="ARBA00000185"/>
    </source>
</evidence>
<feature type="coiled-coil region" evidence="14">
    <location>
        <begin position="636"/>
        <end position="663"/>
    </location>
</feature>
<organism evidence="17 18">
    <name type="scientific">Mycolicibacterium obuense</name>
    <dbReference type="NCBI Taxonomy" id="1807"/>
    <lineage>
        <taxon>Bacteria</taxon>
        <taxon>Bacillati</taxon>
        <taxon>Actinomycetota</taxon>
        <taxon>Actinomycetes</taxon>
        <taxon>Mycobacteriales</taxon>
        <taxon>Mycobacteriaceae</taxon>
        <taxon>Mycolicibacterium</taxon>
    </lineage>
</organism>
<evidence type="ECO:0000256" key="3">
    <source>
        <dbReference type="ARBA" id="ARBA00004496"/>
    </source>
</evidence>
<dbReference type="InterPro" id="IPR013760">
    <property type="entry name" value="Topo_IIA-like_dom_sf"/>
</dbReference>
<keyword evidence="7" id="KW-0547">Nucleotide-binding</keyword>
<dbReference type="CDD" id="cd00081">
    <property type="entry name" value="Hint"/>
    <property type="match status" value="1"/>
</dbReference>
<comment type="subcellular location">
    <subcellularLocation>
        <location evidence="3">Cytoplasm</location>
    </subcellularLocation>
</comment>
<keyword evidence="11 13" id="KW-0413">Isomerase</keyword>
<dbReference type="NCBIfam" id="NF038098">
    <property type="entry name" value="GyrA_w_intein"/>
    <property type="match status" value="1"/>
</dbReference>
<evidence type="ECO:0000259" key="16">
    <source>
        <dbReference type="PROSITE" id="PS52040"/>
    </source>
</evidence>
<evidence type="ECO:0000256" key="5">
    <source>
        <dbReference type="ARBA" id="ARBA00012895"/>
    </source>
</evidence>
<dbReference type="Proteomes" id="UP000036313">
    <property type="component" value="Unassembled WGS sequence"/>
</dbReference>
<dbReference type="InterPro" id="IPR050220">
    <property type="entry name" value="Type_II_DNA_Topoisomerases"/>
</dbReference>
<feature type="compositionally biased region" description="Acidic residues" evidence="15">
    <location>
        <begin position="1009"/>
        <end position="1028"/>
    </location>
</feature>
<evidence type="ECO:0000256" key="9">
    <source>
        <dbReference type="ARBA" id="ARBA00023029"/>
    </source>
</evidence>
<keyword evidence="10 13" id="KW-0238">DNA-binding</keyword>
<evidence type="ECO:0000256" key="15">
    <source>
        <dbReference type="SAM" id="MobiDB-lite"/>
    </source>
</evidence>
<evidence type="ECO:0000256" key="7">
    <source>
        <dbReference type="ARBA" id="ARBA00022741"/>
    </source>
</evidence>
<dbReference type="PROSITE" id="PS50817">
    <property type="entry name" value="INTEIN_N_TER"/>
    <property type="match status" value="1"/>
</dbReference>
<dbReference type="FunFam" id="2.120.10.90:FF:000001">
    <property type="entry name" value="DNA gyrase subunit A"/>
    <property type="match status" value="1"/>
</dbReference>
<dbReference type="Pfam" id="PF00521">
    <property type="entry name" value="DNA_topoisoIV"/>
    <property type="match status" value="2"/>
</dbReference>
<accession>A0A0J6VG75</accession>
<evidence type="ECO:0000256" key="11">
    <source>
        <dbReference type="ARBA" id="ARBA00023235"/>
    </source>
</evidence>
<dbReference type="CDD" id="cd00187">
    <property type="entry name" value="TOP4c"/>
    <property type="match status" value="1"/>
</dbReference>
<dbReference type="PROSITE" id="PS52040">
    <property type="entry name" value="TOPO_IIA"/>
    <property type="match status" value="1"/>
</dbReference>
<name>A0A0J6VG75_9MYCO</name>
<reference evidence="17 18" key="1">
    <citation type="journal article" date="2015" name="Genome Biol. Evol.">
        <title>Characterization of Three Mycobacterium spp. with Potential Use in Bioremediation by Genome Sequencing and Comparative Genomics.</title>
        <authorList>
            <person name="Das S."/>
            <person name="Pettersson B.M."/>
            <person name="Behra P.R."/>
            <person name="Ramesh M."/>
            <person name="Dasgupta S."/>
            <person name="Bhattacharya A."/>
            <person name="Kirsebom L.A."/>
        </authorList>
    </citation>
    <scope>NUCLEOTIDE SEQUENCE [LARGE SCALE GENOMIC DNA]</scope>
    <source>
        <strain evidence="17 18">DSM 44075</strain>
    </source>
</reference>
<evidence type="ECO:0000256" key="6">
    <source>
        <dbReference type="ARBA" id="ARBA00022490"/>
    </source>
</evidence>
<keyword evidence="14" id="KW-0175">Coiled coil</keyword>
<dbReference type="GO" id="GO:0009330">
    <property type="term" value="C:DNA topoisomerase type II (double strand cut, ATP-hydrolyzing) complex"/>
    <property type="evidence" value="ECO:0007669"/>
    <property type="project" value="TreeGrafter"/>
</dbReference>
<keyword evidence="9 13" id="KW-0799">Topoisomerase</keyword>
<dbReference type="FunFam" id="3.30.1360.40:FF:000008">
    <property type="entry name" value="DNA topoisomerase (ATP-hydrolyzing)"/>
    <property type="match status" value="1"/>
</dbReference>
<dbReference type="NCBIfam" id="TIGR01443">
    <property type="entry name" value="intein_Cterm"/>
    <property type="match status" value="1"/>
</dbReference>
<dbReference type="GO" id="GO:0034335">
    <property type="term" value="F:DNA negative supercoiling activity"/>
    <property type="evidence" value="ECO:0007669"/>
    <property type="project" value="UniProtKB-ARBA"/>
</dbReference>
<dbReference type="InterPro" id="IPR035516">
    <property type="entry name" value="Gyrase/topoIV_suA_C"/>
</dbReference>
<proteinExistence type="inferred from homology"/>
<dbReference type="EC" id="5.6.2.2" evidence="5"/>
<gene>
    <name evidence="17" type="primary">gyrA_2</name>
    <name evidence="17" type="ORF">MOBUDSM44075_04719</name>
</gene>
<dbReference type="InterPro" id="IPR006691">
    <property type="entry name" value="GyrA/parC_rep"/>
</dbReference>
<dbReference type="InterPro" id="IPR053555">
    <property type="entry name" value="Topoisomerase_II_GyrA/ParC"/>
</dbReference>
<dbReference type="GO" id="GO:0016539">
    <property type="term" value="P:intein-mediated protein splicing"/>
    <property type="evidence" value="ECO:0007669"/>
    <property type="project" value="InterPro"/>
</dbReference>
<comment type="catalytic activity">
    <reaction evidence="1 13">
        <text>ATP-dependent breakage, passage and rejoining of double-stranded DNA.</text>
        <dbReference type="EC" id="5.6.2.2"/>
    </reaction>
</comment>
<dbReference type="GO" id="GO:0003677">
    <property type="term" value="F:DNA binding"/>
    <property type="evidence" value="ECO:0007669"/>
    <property type="project" value="UniProtKB-UniRule"/>
</dbReference>
<evidence type="ECO:0000256" key="8">
    <source>
        <dbReference type="ARBA" id="ARBA00022840"/>
    </source>
</evidence>
<evidence type="ECO:0000256" key="13">
    <source>
        <dbReference type="PROSITE-ProRule" id="PRU01384"/>
    </source>
</evidence>
<dbReference type="InterPro" id="IPR003587">
    <property type="entry name" value="Hint_dom_N"/>
</dbReference>
<dbReference type="SUPFAM" id="SSF51294">
    <property type="entry name" value="Hedgehog/intein (Hint) domain"/>
    <property type="match status" value="1"/>
</dbReference>
<dbReference type="InterPro" id="IPR030934">
    <property type="entry name" value="Intein_C"/>
</dbReference>
<dbReference type="EMBL" id="JYNU01000057">
    <property type="protein sequence ID" value="KMO69294.1"/>
    <property type="molecule type" value="Genomic_DNA"/>
</dbReference>
<dbReference type="PROSITE" id="PS50818">
    <property type="entry name" value="INTEIN_C_TER"/>
    <property type="match status" value="1"/>
</dbReference>
<evidence type="ECO:0000256" key="12">
    <source>
        <dbReference type="ARBA" id="ARBA00026190"/>
    </source>
</evidence>
<dbReference type="PANTHER" id="PTHR43493">
    <property type="entry name" value="DNA GYRASE/TOPOISOMERASE SUBUNIT A"/>
    <property type="match status" value="1"/>
</dbReference>
<dbReference type="SMART" id="SM00434">
    <property type="entry name" value="TOP4c"/>
    <property type="match status" value="1"/>
</dbReference>
<protein>
    <recommendedName>
        <fullName evidence="12">DNA gyrase subunit A</fullName>
        <ecNumber evidence="5">5.6.2.2</ecNumber>
    </recommendedName>
</protein>
<comment type="caution">
    <text evidence="17">The sequence shown here is derived from an EMBL/GenBank/DDBJ whole genome shotgun (WGS) entry which is preliminary data.</text>
</comment>
<dbReference type="PATRIC" id="fig|1807.14.peg.4754"/>
<dbReference type="InterPro" id="IPR036844">
    <property type="entry name" value="Hint_dom_sf"/>
</dbReference>
<dbReference type="Gene3D" id="3.90.199.10">
    <property type="entry name" value="Topoisomerase II, domain 5"/>
    <property type="match status" value="2"/>
</dbReference>
<dbReference type="AlphaFoldDB" id="A0A0J6VG75"/>
<evidence type="ECO:0000313" key="17">
    <source>
        <dbReference type="EMBL" id="KMO69294.1"/>
    </source>
</evidence>
<evidence type="ECO:0000256" key="4">
    <source>
        <dbReference type="ARBA" id="ARBA00008263"/>
    </source>
</evidence>
<dbReference type="GO" id="GO:0005737">
    <property type="term" value="C:cytoplasm"/>
    <property type="evidence" value="ECO:0007669"/>
    <property type="project" value="UniProtKB-SubCell"/>
</dbReference>
<dbReference type="InterPro" id="IPR013757">
    <property type="entry name" value="Topo_IIA_A_a_sf"/>
</dbReference>
<dbReference type="Gene3D" id="1.10.268.10">
    <property type="entry name" value="Topoisomerase, domain 3"/>
    <property type="match status" value="1"/>
</dbReference>
<feature type="domain" description="Topo IIA-type catalytic" evidence="16">
    <location>
        <begin position="42"/>
        <end position="698"/>
    </location>
</feature>
<sequence length="1028" mass="113449">MTDTTLPPGDEAGDRIEPVDIQQEMQRSYIDYAMSVIVGRALPEVRDGLKPVHRRVLYAMFDSGFRPDRGHAKSARSVAETMGNYHPHGDSSIYDTLVRMAQPWSLRYPLVDGQGNFGSPGNDPPAAMRYCVTADAQVRMPFGQTVRIGDVVPGARPNSDNDVEMKVLDRHGNPVVADKLFHSGEHQTFTVRTAEGYEVTGTANHPLLCLVDVGGVPTLLWKLIEEIAPNDVAVLHRESTECDEKSSKSVIKRALARLQELHGDDPDVRTIAADLTDGRFYYARVASVTDAGVQPVYSLRVDTDDHSFITNGFVSHNTEARLTPLAMEMLREIDEETVDFIPNYDGRVQEPTVLPSRFPNLLANGSGGIAVGMATNMPPHNLRELADAVYWCLDNHEADEEATLTAVCERVKGPDFPTHGLIVGSQGISDTYHTGRGSIRMRGVVEVEEDSRGRTSLVITELPYQVNHDNFITSIAEQVRDGRLTGISNIEDQSSDRVGLRIVVEVKRDAVAKVVLNNLYKHTQLQTSFGANMLSIVDGVPRTLRLDQLIRHYVNHQLDVIVRRTRYRLRKANERAHILRGLVKALDALDEVIALIRASANVDVARQGLIELLDVDEIQAQAILDMQLRRLAALERQRIIDDLAKIEAEIADLEDILAKPERQRAIVRDELKEIVDKYGDDRRTRIIAADGEVADEDLIAREDVVVTITETGYAKRTKTDLYRSQKRGGKGVQGAGLKQDDIVNHFFVCSTHDWILFFTTQGRVYRAKAYELPEASRTARGQHVANLLAFQPEERIAQVIQLKTYEDAPYLVLATRNGLVKKSRLVDFDSNRSGGIVAVNLRDGDELVGAVLCSSENDLLLVSANGQSIRFSATDEALRPMGRATSGVQGMRFNGDDALLSLNVVQPDTYLLVATSGGYAKRTAIDEYPVQGRGGKGVLTIMFDKRRGTLVGALIVDDETELYAITSGGGVIRTAARQVRKAGRQTKGVRLMNLGDGDTLIAIARNAEEGDGTDEVDTDIGDEPTTEQ</sequence>
<dbReference type="FunFam" id="3.90.199.10:FF:000010">
    <property type="entry name" value="DNA gyrase subunit A"/>
    <property type="match status" value="1"/>
</dbReference>
<comment type="similarity">
    <text evidence="4">Belongs to the type II topoisomerase GyrA/ParC subunit family.</text>
</comment>
<evidence type="ECO:0000313" key="18">
    <source>
        <dbReference type="Proteomes" id="UP000036313"/>
    </source>
</evidence>
<feature type="active site" description="O-(5'-phospho-DNA)-tyrosine intermediate" evidence="13">
    <location>
        <position position="130"/>
    </location>
</feature>
<dbReference type="FunFam" id="1.10.268.10:FF:000001">
    <property type="entry name" value="DNA gyrase subunit A"/>
    <property type="match status" value="1"/>
</dbReference>
<keyword evidence="6" id="KW-0963">Cytoplasm</keyword>
<dbReference type="InterPro" id="IPR013758">
    <property type="entry name" value="Topo_IIA_A/C_ab"/>
</dbReference>
<dbReference type="PANTHER" id="PTHR43493:SF5">
    <property type="entry name" value="DNA GYRASE SUBUNIT A, CHLOROPLASTIC_MITOCHONDRIAL"/>
    <property type="match status" value="1"/>
</dbReference>
<dbReference type="SMART" id="SM00305">
    <property type="entry name" value="HintC"/>
    <property type="match status" value="1"/>
</dbReference>
<dbReference type="SMART" id="SM00306">
    <property type="entry name" value="HintN"/>
    <property type="match status" value="1"/>
</dbReference>
<dbReference type="Gene3D" id="2.170.16.10">
    <property type="entry name" value="Hedgehog/Intein (Hint) domain"/>
    <property type="match status" value="1"/>
</dbReference>
<evidence type="ECO:0000256" key="14">
    <source>
        <dbReference type="SAM" id="Coils"/>
    </source>
</evidence>
<dbReference type="Gene3D" id="2.120.10.90">
    <property type="entry name" value="DNA gyrase/topoisomerase IV, subunit A, C-terminal"/>
    <property type="match status" value="1"/>
</dbReference>
<dbReference type="SUPFAM" id="SSF101904">
    <property type="entry name" value="GyrA/ParC C-terminal domain-like"/>
    <property type="match status" value="1"/>
</dbReference>
<dbReference type="InterPro" id="IPR003586">
    <property type="entry name" value="Hint_dom_C"/>
</dbReference>